<accession>A0A9N9ABU9</accession>
<evidence type="ECO:0000256" key="4">
    <source>
        <dbReference type="ARBA" id="ARBA00016103"/>
    </source>
</evidence>
<dbReference type="Gene3D" id="2.60.40.200">
    <property type="entry name" value="Superoxide dismutase, copper/zinc binding domain"/>
    <property type="match status" value="1"/>
</dbReference>
<sequence length="264" mass="28268">MPLTGKTPFKVEYAVEMTCNDCVESVSNALADIPGIDGFYVDLSEQRVTVEGTAPPSKVFKIIRSTGRKVVVRGQGTLKGHAGAAVCIFEDYTYIPASDDEPEPKRPPRGVARFIQIDKDICVIDVTVEGIPPGTHGIHIHETGDISDGVASTGDHYNPEGVAHGDLEQGHVGDLGNIVVDENGWGDLLVESRRIKVWDIIGRSMVITHDEDDLGQGSNEQSKIDGNSGRGALTGVIARSAGAFENSKKICACSGTTLWEDVRI</sequence>
<proteinExistence type="inferred from homology"/>
<comment type="similarity">
    <text evidence="3">Belongs to the CCS1 family.</text>
</comment>
<dbReference type="InterPro" id="IPR036423">
    <property type="entry name" value="SOD-like_Cu/Zn_dom_sf"/>
</dbReference>
<dbReference type="Pfam" id="PF00403">
    <property type="entry name" value="HMA"/>
    <property type="match status" value="1"/>
</dbReference>
<dbReference type="EMBL" id="CAJVPI010000349">
    <property type="protein sequence ID" value="CAG8523232.1"/>
    <property type="molecule type" value="Genomic_DNA"/>
</dbReference>
<dbReference type="GO" id="GO:0034599">
    <property type="term" value="P:cellular response to oxidative stress"/>
    <property type="evidence" value="ECO:0007669"/>
    <property type="project" value="UniProtKB-ARBA"/>
</dbReference>
<gene>
    <name evidence="11" type="ORF">PBRASI_LOCUS3737</name>
</gene>
<comment type="caution">
    <text evidence="11">The sequence shown here is derived from an EMBL/GenBank/DDBJ whole genome shotgun (WGS) entry which is preliminary data.</text>
</comment>
<keyword evidence="6" id="KW-0479">Metal-binding</keyword>
<dbReference type="CDD" id="cd00371">
    <property type="entry name" value="HMA"/>
    <property type="match status" value="1"/>
</dbReference>
<dbReference type="Pfam" id="PF00080">
    <property type="entry name" value="Sod_Cu"/>
    <property type="match status" value="1"/>
</dbReference>
<dbReference type="FunFam" id="3.30.70.100:FF:000038">
    <property type="entry name" value="Superoxide dismutase 1 copper chaperone"/>
    <property type="match status" value="1"/>
</dbReference>
<dbReference type="GO" id="GO:0006801">
    <property type="term" value="P:superoxide metabolic process"/>
    <property type="evidence" value="ECO:0007669"/>
    <property type="project" value="InterPro"/>
</dbReference>
<evidence type="ECO:0000259" key="10">
    <source>
        <dbReference type="PROSITE" id="PS50846"/>
    </source>
</evidence>
<dbReference type="PROSITE" id="PS00087">
    <property type="entry name" value="SOD_CU_ZN_1"/>
    <property type="match status" value="1"/>
</dbReference>
<evidence type="ECO:0000256" key="6">
    <source>
        <dbReference type="ARBA" id="ARBA00022723"/>
    </source>
</evidence>
<keyword evidence="7" id="KW-1015">Disulfide bond</keyword>
<keyword evidence="5" id="KW-0963">Cytoplasm</keyword>
<dbReference type="SUPFAM" id="SSF55008">
    <property type="entry name" value="HMA, heavy metal-associated domain"/>
    <property type="match status" value="1"/>
</dbReference>
<dbReference type="GO" id="GO:0005507">
    <property type="term" value="F:copper ion binding"/>
    <property type="evidence" value="ECO:0007669"/>
    <property type="project" value="InterPro"/>
</dbReference>
<dbReference type="InterPro" id="IPR001424">
    <property type="entry name" value="SOD_Cu_Zn_dom"/>
</dbReference>
<dbReference type="PANTHER" id="PTHR10003">
    <property type="entry name" value="SUPEROXIDE DISMUTASE CU-ZN -RELATED"/>
    <property type="match status" value="1"/>
</dbReference>
<evidence type="ECO:0000313" key="12">
    <source>
        <dbReference type="Proteomes" id="UP000789739"/>
    </source>
</evidence>
<evidence type="ECO:0000256" key="5">
    <source>
        <dbReference type="ARBA" id="ARBA00022490"/>
    </source>
</evidence>
<dbReference type="InterPro" id="IPR036163">
    <property type="entry name" value="HMA_dom_sf"/>
</dbReference>
<dbReference type="SUPFAM" id="SSF49329">
    <property type="entry name" value="Cu,Zn superoxide dismutase-like"/>
    <property type="match status" value="1"/>
</dbReference>
<comment type="similarity">
    <text evidence="8">In the C-terminal section; belongs to the Cu-Zn superoxide dismutase family.</text>
</comment>
<evidence type="ECO:0000313" key="11">
    <source>
        <dbReference type="EMBL" id="CAG8523232.1"/>
    </source>
</evidence>
<comment type="cofactor">
    <cofactor evidence="1">
        <name>Cu(2+)</name>
        <dbReference type="ChEBI" id="CHEBI:29036"/>
    </cofactor>
</comment>
<dbReference type="Gene3D" id="3.30.70.100">
    <property type="match status" value="1"/>
</dbReference>
<reference evidence="11" key="1">
    <citation type="submission" date="2021-06" db="EMBL/GenBank/DDBJ databases">
        <authorList>
            <person name="Kallberg Y."/>
            <person name="Tangrot J."/>
            <person name="Rosling A."/>
        </authorList>
    </citation>
    <scope>NUCLEOTIDE SEQUENCE</scope>
    <source>
        <strain evidence="11">BR232B</strain>
    </source>
</reference>
<dbReference type="CDD" id="cd00305">
    <property type="entry name" value="Cu-Zn_Superoxide_Dismutase"/>
    <property type="match status" value="1"/>
</dbReference>
<evidence type="ECO:0000256" key="3">
    <source>
        <dbReference type="ARBA" id="ARBA00010636"/>
    </source>
</evidence>
<protein>
    <recommendedName>
        <fullName evidence="4">Superoxide dismutase 1 copper chaperone</fullName>
    </recommendedName>
    <alternativeName>
        <fullName evidence="9">Superoxide dismutase copper chaperone</fullName>
    </alternativeName>
</protein>
<feature type="domain" description="HMA" evidence="10">
    <location>
        <begin position="8"/>
        <end position="71"/>
    </location>
</feature>
<organism evidence="11 12">
    <name type="scientific">Paraglomus brasilianum</name>
    <dbReference type="NCBI Taxonomy" id="144538"/>
    <lineage>
        <taxon>Eukaryota</taxon>
        <taxon>Fungi</taxon>
        <taxon>Fungi incertae sedis</taxon>
        <taxon>Mucoromycota</taxon>
        <taxon>Glomeromycotina</taxon>
        <taxon>Glomeromycetes</taxon>
        <taxon>Paraglomerales</taxon>
        <taxon>Paraglomeraceae</taxon>
        <taxon>Paraglomus</taxon>
    </lineage>
</organism>
<evidence type="ECO:0000256" key="9">
    <source>
        <dbReference type="ARBA" id="ARBA00032899"/>
    </source>
</evidence>
<dbReference type="InterPro" id="IPR018152">
    <property type="entry name" value="SOD_Cu/Zn_BS"/>
</dbReference>
<evidence type="ECO:0000256" key="7">
    <source>
        <dbReference type="ARBA" id="ARBA00023157"/>
    </source>
</evidence>
<evidence type="ECO:0000256" key="8">
    <source>
        <dbReference type="ARBA" id="ARBA00025798"/>
    </source>
</evidence>
<keyword evidence="12" id="KW-1185">Reference proteome</keyword>
<evidence type="ECO:0000256" key="1">
    <source>
        <dbReference type="ARBA" id="ARBA00001973"/>
    </source>
</evidence>
<dbReference type="InterPro" id="IPR006121">
    <property type="entry name" value="HMA_dom"/>
</dbReference>
<dbReference type="GO" id="GO:0005737">
    <property type="term" value="C:cytoplasm"/>
    <property type="evidence" value="ECO:0007669"/>
    <property type="project" value="UniProtKB-SubCell"/>
</dbReference>
<evidence type="ECO:0000256" key="2">
    <source>
        <dbReference type="ARBA" id="ARBA00004496"/>
    </source>
</evidence>
<dbReference type="AlphaFoldDB" id="A0A9N9ABU9"/>
<dbReference type="PROSITE" id="PS50846">
    <property type="entry name" value="HMA_2"/>
    <property type="match status" value="1"/>
</dbReference>
<comment type="subcellular location">
    <subcellularLocation>
        <location evidence="2">Cytoplasm</location>
    </subcellularLocation>
</comment>
<name>A0A9N9ABU9_9GLOM</name>
<dbReference type="OrthoDB" id="666972at2759"/>
<dbReference type="Proteomes" id="UP000789739">
    <property type="component" value="Unassembled WGS sequence"/>
</dbReference>
<dbReference type="InterPro" id="IPR024134">
    <property type="entry name" value="SOD_Cu/Zn_/chaperone"/>
</dbReference>
<dbReference type="PRINTS" id="PR00068">
    <property type="entry name" value="CUZNDISMTASE"/>
</dbReference>